<keyword evidence="3" id="KW-1185">Reference proteome</keyword>
<dbReference type="EMBL" id="ML978132">
    <property type="protein sequence ID" value="KAF2095227.1"/>
    <property type="molecule type" value="Genomic_DNA"/>
</dbReference>
<proteinExistence type="predicted"/>
<sequence>MSTVDSTTPLNPASKAADGTTETSSSARFAINTINALGIIRATAGAMALIAPHFTCNLFRIPVTANTAVIARLVGGRDIVIGDLTWTASKDPKDRSELRRLMWANVATDAMDIGALAYGFATGTVSRAGAVLFGSGALLSVAMGAIGLKSL</sequence>
<feature type="compositionally biased region" description="Polar residues" evidence="1">
    <location>
        <begin position="1"/>
        <end position="11"/>
    </location>
</feature>
<evidence type="ECO:0000313" key="2">
    <source>
        <dbReference type="EMBL" id="KAF2095227.1"/>
    </source>
</evidence>
<organism evidence="2 3">
    <name type="scientific">Rhizodiscina lignyota</name>
    <dbReference type="NCBI Taxonomy" id="1504668"/>
    <lineage>
        <taxon>Eukaryota</taxon>
        <taxon>Fungi</taxon>
        <taxon>Dikarya</taxon>
        <taxon>Ascomycota</taxon>
        <taxon>Pezizomycotina</taxon>
        <taxon>Dothideomycetes</taxon>
        <taxon>Pleosporomycetidae</taxon>
        <taxon>Aulographales</taxon>
        <taxon>Rhizodiscinaceae</taxon>
        <taxon>Rhizodiscina</taxon>
    </lineage>
</organism>
<accession>A0A9P4I8Q4</accession>
<dbReference type="AlphaFoldDB" id="A0A9P4I8Q4"/>
<protein>
    <submittedName>
        <fullName evidence="2">Uncharacterized protein</fullName>
    </submittedName>
</protein>
<dbReference type="Proteomes" id="UP000799772">
    <property type="component" value="Unassembled WGS sequence"/>
</dbReference>
<evidence type="ECO:0000256" key="1">
    <source>
        <dbReference type="SAM" id="MobiDB-lite"/>
    </source>
</evidence>
<reference evidence="2" key="1">
    <citation type="journal article" date="2020" name="Stud. Mycol.">
        <title>101 Dothideomycetes genomes: a test case for predicting lifestyles and emergence of pathogens.</title>
        <authorList>
            <person name="Haridas S."/>
            <person name="Albert R."/>
            <person name="Binder M."/>
            <person name="Bloem J."/>
            <person name="Labutti K."/>
            <person name="Salamov A."/>
            <person name="Andreopoulos B."/>
            <person name="Baker S."/>
            <person name="Barry K."/>
            <person name="Bills G."/>
            <person name="Bluhm B."/>
            <person name="Cannon C."/>
            <person name="Castanera R."/>
            <person name="Culley D."/>
            <person name="Daum C."/>
            <person name="Ezra D."/>
            <person name="Gonzalez J."/>
            <person name="Henrissat B."/>
            <person name="Kuo A."/>
            <person name="Liang C."/>
            <person name="Lipzen A."/>
            <person name="Lutzoni F."/>
            <person name="Magnuson J."/>
            <person name="Mondo S."/>
            <person name="Nolan M."/>
            <person name="Ohm R."/>
            <person name="Pangilinan J."/>
            <person name="Park H.-J."/>
            <person name="Ramirez L."/>
            <person name="Alfaro M."/>
            <person name="Sun H."/>
            <person name="Tritt A."/>
            <person name="Yoshinaga Y."/>
            <person name="Zwiers L.-H."/>
            <person name="Turgeon B."/>
            <person name="Goodwin S."/>
            <person name="Spatafora J."/>
            <person name="Crous P."/>
            <person name="Grigoriev I."/>
        </authorList>
    </citation>
    <scope>NUCLEOTIDE SEQUENCE</scope>
    <source>
        <strain evidence="2">CBS 133067</strain>
    </source>
</reference>
<evidence type="ECO:0000313" key="3">
    <source>
        <dbReference type="Proteomes" id="UP000799772"/>
    </source>
</evidence>
<comment type="caution">
    <text evidence="2">The sequence shown here is derived from an EMBL/GenBank/DDBJ whole genome shotgun (WGS) entry which is preliminary data.</text>
</comment>
<feature type="region of interest" description="Disordered" evidence="1">
    <location>
        <begin position="1"/>
        <end position="22"/>
    </location>
</feature>
<gene>
    <name evidence="2" type="ORF">NA57DRAFT_79716</name>
</gene>
<name>A0A9P4I8Q4_9PEZI</name>
<dbReference type="OrthoDB" id="4160064at2759"/>